<gene>
    <name evidence="5" type="primary">rsxB_6</name>
    <name evidence="5" type="ORF">DDT42_01054</name>
</gene>
<protein>
    <submittedName>
        <fullName evidence="5">Electron transport complex subunit RsxB</fullName>
    </submittedName>
</protein>
<evidence type="ECO:0000313" key="6">
    <source>
        <dbReference type="Proteomes" id="UP000811545"/>
    </source>
</evidence>
<evidence type="ECO:0000313" key="5">
    <source>
        <dbReference type="EMBL" id="MBT9145184.1"/>
    </source>
</evidence>
<dbReference type="GO" id="GO:0051536">
    <property type="term" value="F:iron-sulfur cluster binding"/>
    <property type="evidence" value="ECO:0007669"/>
    <property type="project" value="UniProtKB-KW"/>
</dbReference>
<dbReference type="AlphaFoldDB" id="A0A9E2F183"/>
<keyword evidence="2" id="KW-0408">Iron</keyword>
<feature type="domain" description="4Fe-4S ferredoxin-type" evidence="4">
    <location>
        <begin position="69"/>
        <end position="98"/>
    </location>
</feature>
<dbReference type="GO" id="GO:0046872">
    <property type="term" value="F:metal ion binding"/>
    <property type="evidence" value="ECO:0007669"/>
    <property type="project" value="UniProtKB-KW"/>
</dbReference>
<evidence type="ECO:0000259" key="4">
    <source>
        <dbReference type="PROSITE" id="PS51379"/>
    </source>
</evidence>
<dbReference type="PROSITE" id="PS00198">
    <property type="entry name" value="4FE4S_FER_1"/>
    <property type="match status" value="1"/>
</dbReference>
<evidence type="ECO:0000256" key="1">
    <source>
        <dbReference type="ARBA" id="ARBA00022723"/>
    </source>
</evidence>
<dbReference type="Pfam" id="PF00037">
    <property type="entry name" value="Fer4"/>
    <property type="match status" value="1"/>
</dbReference>
<dbReference type="Gene3D" id="3.30.70.20">
    <property type="match status" value="1"/>
</dbReference>
<evidence type="ECO:0000256" key="2">
    <source>
        <dbReference type="ARBA" id="ARBA00023004"/>
    </source>
</evidence>
<comment type="caution">
    <text evidence="5">The sequence shown here is derived from an EMBL/GenBank/DDBJ whole genome shotgun (WGS) entry which is preliminary data.</text>
</comment>
<reference evidence="5 6" key="1">
    <citation type="journal article" date="2021" name="bioRxiv">
        <title>Unique metabolic strategies in Hadean analogues reveal hints for primordial physiology.</title>
        <authorList>
            <person name="Nobu M.K."/>
            <person name="Nakai R."/>
            <person name="Tamazawa S."/>
            <person name="Mori H."/>
            <person name="Toyoda A."/>
            <person name="Ijiri A."/>
            <person name="Suzuki S."/>
            <person name="Kurokawa K."/>
            <person name="Kamagata Y."/>
            <person name="Tamaki H."/>
        </authorList>
    </citation>
    <scope>NUCLEOTIDE SEQUENCE [LARGE SCALE GENOMIC DNA]</scope>
    <source>
        <strain evidence="5">BS525</strain>
    </source>
</reference>
<accession>A0A9E2F183</accession>
<dbReference type="PROSITE" id="PS51379">
    <property type="entry name" value="4FE4S_FER_2"/>
    <property type="match status" value="1"/>
</dbReference>
<proteinExistence type="predicted"/>
<dbReference type="InterPro" id="IPR017896">
    <property type="entry name" value="4Fe4S_Fe-S-bd"/>
</dbReference>
<dbReference type="InterPro" id="IPR017900">
    <property type="entry name" value="4Fe4S_Fe_S_CS"/>
</dbReference>
<keyword evidence="1" id="KW-0479">Metal-binding</keyword>
<keyword evidence="3" id="KW-0411">Iron-sulfur</keyword>
<dbReference type="SUPFAM" id="SSF54862">
    <property type="entry name" value="4Fe-4S ferredoxins"/>
    <property type="match status" value="1"/>
</dbReference>
<dbReference type="EMBL" id="QLTW01000057">
    <property type="protein sequence ID" value="MBT9145184.1"/>
    <property type="molecule type" value="Genomic_DNA"/>
</dbReference>
<dbReference type="Proteomes" id="UP000811545">
    <property type="component" value="Unassembled WGS sequence"/>
</dbReference>
<name>A0A9E2F183_PSYF1</name>
<evidence type="ECO:0000256" key="3">
    <source>
        <dbReference type="ARBA" id="ARBA00023014"/>
    </source>
</evidence>
<organism evidence="5 6">
    <name type="scientific">Psychracetigena formicireducens</name>
    <dbReference type="NCBI Taxonomy" id="2986056"/>
    <lineage>
        <taxon>Bacteria</taxon>
        <taxon>Bacillati</taxon>
        <taxon>Candidatus Lithacetigenota</taxon>
        <taxon>Candidatus Psychracetigena</taxon>
    </lineage>
</organism>
<sequence>MDNQNRKISRQLTKSGIPTKTDLKPFLPSSKRKRKGAYALIECFEEIPCDPCFSACPFKSVKEFANLNDIPVIDFKKCTGCGLCVPECPGLAIFLINEDRDDGKATITIPYEFLPLPEKGEQVWALNRVGEIEGEAKVVEVKTYSKKNHTTVVTLLIPREKVLTIRHFRRKDQNER</sequence>